<dbReference type="AlphaFoldDB" id="A0A0F9G118"/>
<protein>
    <submittedName>
        <fullName evidence="1">Uncharacterized protein</fullName>
    </submittedName>
</protein>
<sequence length="49" mass="5936">MKLIRFEADSLLDVINQFCDWKGENEVMLYSVRQIFSIDEPCEITVWYF</sequence>
<dbReference type="EMBL" id="LAZR01019483">
    <property type="protein sequence ID" value="KKL92379.1"/>
    <property type="molecule type" value="Genomic_DNA"/>
</dbReference>
<name>A0A0F9G118_9ZZZZ</name>
<accession>A0A0F9G118</accession>
<organism evidence="1">
    <name type="scientific">marine sediment metagenome</name>
    <dbReference type="NCBI Taxonomy" id="412755"/>
    <lineage>
        <taxon>unclassified sequences</taxon>
        <taxon>metagenomes</taxon>
        <taxon>ecological metagenomes</taxon>
    </lineage>
</organism>
<comment type="caution">
    <text evidence="1">The sequence shown here is derived from an EMBL/GenBank/DDBJ whole genome shotgun (WGS) entry which is preliminary data.</text>
</comment>
<gene>
    <name evidence="1" type="ORF">LCGC14_1885280</name>
</gene>
<proteinExistence type="predicted"/>
<evidence type="ECO:0000313" key="1">
    <source>
        <dbReference type="EMBL" id="KKL92379.1"/>
    </source>
</evidence>
<reference evidence="1" key="1">
    <citation type="journal article" date="2015" name="Nature">
        <title>Complex archaea that bridge the gap between prokaryotes and eukaryotes.</title>
        <authorList>
            <person name="Spang A."/>
            <person name="Saw J.H."/>
            <person name="Jorgensen S.L."/>
            <person name="Zaremba-Niedzwiedzka K."/>
            <person name="Martijn J."/>
            <person name="Lind A.E."/>
            <person name="van Eijk R."/>
            <person name="Schleper C."/>
            <person name="Guy L."/>
            <person name="Ettema T.J."/>
        </authorList>
    </citation>
    <scope>NUCLEOTIDE SEQUENCE</scope>
</reference>